<evidence type="ECO:0000313" key="2">
    <source>
        <dbReference type="EMBL" id="OHA05971.1"/>
    </source>
</evidence>
<organism evidence="2 3">
    <name type="scientific">Candidatus Sungbacteria bacterium RIFCSPLOWO2_01_FULL_47_10</name>
    <dbReference type="NCBI Taxonomy" id="1802276"/>
    <lineage>
        <taxon>Bacteria</taxon>
        <taxon>Candidatus Sungiibacteriota</taxon>
    </lineage>
</organism>
<evidence type="ECO:0000313" key="3">
    <source>
        <dbReference type="Proteomes" id="UP000177982"/>
    </source>
</evidence>
<sequence>MPFLQGGYPQSKKYKMRAISFSTHRLLRFAHNDGMADIFLHSQFIFYLGFVILCFVLSRGEYAFLALKMRALCF</sequence>
<evidence type="ECO:0000256" key="1">
    <source>
        <dbReference type="SAM" id="Phobius"/>
    </source>
</evidence>
<name>A0A1G2L582_9BACT</name>
<comment type="caution">
    <text evidence="2">The sequence shown here is derived from an EMBL/GenBank/DDBJ whole genome shotgun (WGS) entry which is preliminary data.</text>
</comment>
<proteinExistence type="predicted"/>
<keyword evidence="1" id="KW-0812">Transmembrane</keyword>
<protein>
    <submittedName>
        <fullName evidence="2">Uncharacterized protein</fullName>
    </submittedName>
</protein>
<reference evidence="2 3" key="1">
    <citation type="journal article" date="2016" name="Nat. Commun.">
        <title>Thousands of microbial genomes shed light on interconnected biogeochemical processes in an aquifer system.</title>
        <authorList>
            <person name="Anantharaman K."/>
            <person name="Brown C.T."/>
            <person name="Hug L.A."/>
            <person name="Sharon I."/>
            <person name="Castelle C.J."/>
            <person name="Probst A.J."/>
            <person name="Thomas B.C."/>
            <person name="Singh A."/>
            <person name="Wilkins M.J."/>
            <person name="Karaoz U."/>
            <person name="Brodie E.L."/>
            <person name="Williams K.H."/>
            <person name="Hubbard S.S."/>
            <person name="Banfield J.F."/>
        </authorList>
    </citation>
    <scope>NUCLEOTIDE SEQUENCE [LARGE SCALE GENOMIC DNA]</scope>
</reference>
<dbReference type="EMBL" id="MHQO01000040">
    <property type="protein sequence ID" value="OHA05971.1"/>
    <property type="molecule type" value="Genomic_DNA"/>
</dbReference>
<dbReference type="Proteomes" id="UP000177982">
    <property type="component" value="Unassembled WGS sequence"/>
</dbReference>
<keyword evidence="1" id="KW-0472">Membrane</keyword>
<accession>A0A1G2L582</accession>
<dbReference type="AlphaFoldDB" id="A0A1G2L582"/>
<keyword evidence="1" id="KW-1133">Transmembrane helix</keyword>
<gene>
    <name evidence="2" type="ORF">A2934_03930</name>
</gene>
<feature type="transmembrane region" description="Helical" evidence="1">
    <location>
        <begin position="44"/>
        <end position="67"/>
    </location>
</feature>